<keyword evidence="11 14" id="KW-0131">Cell cycle</keyword>
<evidence type="ECO:0000259" key="16">
    <source>
        <dbReference type="Pfam" id="PF02875"/>
    </source>
</evidence>
<comment type="subcellular location">
    <subcellularLocation>
        <location evidence="1 14">Cytoplasm</location>
    </subcellularLocation>
</comment>
<dbReference type="InterPro" id="IPR005758">
    <property type="entry name" value="UDP-N-AcMur_Ala_ligase_MurC"/>
</dbReference>
<accession>A0A1I1ER94</accession>
<evidence type="ECO:0000256" key="12">
    <source>
        <dbReference type="ARBA" id="ARBA00023316"/>
    </source>
</evidence>
<dbReference type="Proteomes" id="UP000199376">
    <property type="component" value="Unassembled WGS sequence"/>
</dbReference>
<comment type="catalytic activity">
    <reaction evidence="13 14">
        <text>UDP-N-acetyl-alpha-D-muramate + L-alanine + ATP = UDP-N-acetyl-alpha-D-muramoyl-L-alanine + ADP + phosphate + H(+)</text>
        <dbReference type="Rhea" id="RHEA:23372"/>
        <dbReference type="ChEBI" id="CHEBI:15378"/>
        <dbReference type="ChEBI" id="CHEBI:30616"/>
        <dbReference type="ChEBI" id="CHEBI:43474"/>
        <dbReference type="ChEBI" id="CHEBI:57972"/>
        <dbReference type="ChEBI" id="CHEBI:70757"/>
        <dbReference type="ChEBI" id="CHEBI:83898"/>
        <dbReference type="ChEBI" id="CHEBI:456216"/>
        <dbReference type="EC" id="6.3.2.8"/>
    </reaction>
</comment>
<dbReference type="Gene3D" id="3.40.50.720">
    <property type="entry name" value="NAD(P)-binding Rossmann-like Domain"/>
    <property type="match status" value="1"/>
</dbReference>
<dbReference type="SUPFAM" id="SSF53623">
    <property type="entry name" value="MurD-like peptide ligases, catalytic domain"/>
    <property type="match status" value="1"/>
</dbReference>
<dbReference type="GO" id="GO:0008360">
    <property type="term" value="P:regulation of cell shape"/>
    <property type="evidence" value="ECO:0007669"/>
    <property type="project" value="UniProtKB-KW"/>
</dbReference>
<evidence type="ECO:0000256" key="11">
    <source>
        <dbReference type="ARBA" id="ARBA00023306"/>
    </source>
</evidence>
<dbReference type="OrthoDB" id="9804126at2"/>
<evidence type="ECO:0000256" key="3">
    <source>
        <dbReference type="ARBA" id="ARBA00012211"/>
    </source>
</evidence>
<reference evidence="18 19" key="1">
    <citation type="submission" date="2016-10" db="EMBL/GenBank/DDBJ databases">
        <authorList>
            <person name="de Groot N.N."/>
        </authorList>
    </citation>
    <scope>NUCLEOTIDE SEQUENCE [LARGE SCALE GENOMIC DNA]</scope>
    <source>
        <strain evidence="18 19">DSM 19113</strain>
    </source>
</reference>
<evidence type="ECO:0000313" key="18">
    <source>
        <dbReference type="EMBL" id="SFB89517.1"/>
    </source>
</evidence>
<name>A0A1I1ER94_9LACO</name>
<dbReference type="RefSeq" id="WP_091501886.1">
    <property type="nucleotide sequence ID" value="NZ_FOLI01000001.1"/>
</dbReference>
<dbReference type="GO" id="GO:0008763">
    <property type="term" value="F:UDP-N-acetylmuramate-L-alanine ligase activity"/>
    <property type="evidence" value="ECO:0007669"/>
    <property type="project" value="UniProtKB-UniRule"/>
</dbReference>
<dbReference type="STRING" id="283737.SAMN05660453_0597"/>
<dbReference type="EC" id="6.3.2.8" evidence="3 14"/>
<dbReference type="GO" id="GO:0051301">
    <property type="term" value="P:cell division"/>
    <property type="evidence" value="ECO:0007669"/>
    <property type="project" value="UniProtKB-KW"/>
</dbReference>
<dbReference type="AlphaFoldDB" id="A0A1I1ER94"/>
<evidence type="ECO:0000256" key="6">
    <source>
        <dbReference type="ARBA" id="ARBA00022618"/>
    </source>
</evidence>
<dbReference type="SUPFAM" id="SSF53244">
    <property type="entry name" value="MurD-like peptide ligases, peptide-binding domain"/>
    <property type="match status" value="1"/>
</dbReference>
<dbReference type="UniPathway" id="UPA00219"/>
<feature type="domain" description="Mur ligase central" evidence="17">
    <location>
        <begin position="109"/>
        <end position="279"/>
    </location>
</feature>
<dbReference type="PANTHER" id="PTHR43445">
    <property type="entry name" value="UDP-N-ACETYLMURAMATE--L-ALANINE LIGASE-RELATED"/>
    <property type="match status" value="1"/>
</dbReference>
<dbReference type="HAMAP" id="MF_00046">
    <property type="entry name" value="MurC"/>
    <property type="match status" value="1"/>
</dbReference>
<dbReference type="InterPro" id="IPR004101">
    <property type="entry name" value="Mur_ligase_C"/>
</dbReference>
<comment type="function">
    <text evidence="14">Cell wall formation.</text>
</comment>
<protein>
    <recommendedName>
        <fullName evidence="3 14">UDP-N-acetylmuramate--L-alanine ligase</fullName>
        <ecNumber evidence="3 14">6.3.2.8</ecNumber>
    </recommendedName>
    <alternativeName>
        <fullName evidence="14">UDP-N-acetylmuramoyl-L-alanine synthetase</fullName>
    </alternativeName>
</protein>
<dbReference type="GO" id="GO:0005737">
    <property type="term" value="C:cytoplasm"/>
    <property type="evidence" value="ECO:0007669"/>
    <property type="project" value="UniProtKB-SubCell"/>
</dbReference>
<sequence>MPKKYYFIGIKGTGMGPLAQILHDQGNEVVGSDIDKFTYTQAPLEKAGIKILSFDAKNIEKYKDYIFVRGNAFEDDQVEVRAALDAGVKMISYPDAVAEQIAQATTIAVAGAHGKTSTTGMLAHVMKNVARTSYLIGDGTGHGVKDSQFFVLEADEYRRHFKPYHPDYAILTNIDFDHPDYYKDLDDVFSAFEDFAKGVKKGIVAWGDDPSLQKLSVDVPLYYYGDVAGRDDFLIDQIDKETNGSNFHVSFRGKDLGKFFIPIFGQHNIFNATAVIAVAYLEGLDLDGIREHLKTYPGVKRRFSEKVVDGVTIIDDYAHHPTEIQATLDAARQEHPDKEIVAVFQPHTFTRVIAYKDEFAKVLSKADTVYLTPIFGSAREATGTVTAEDIAKEIPGGATIITEDNLSPLLNHENSVLVFMGAGDIEKYEFAFEKLLGQIQSDRS</sequence>
<dbReference type="Gene3D" id="3.40.1190.10">
    <property type="entry name" value="Mur-like, catalytic domain"/>
    <property type="match status" value="1"/>
</dbReference>
<dbReference type="GO" id="GO:0009252">
    <property type="term" value="P:peptidoglycan biosynthetic process"/>
    <property type="evidence" value="ECO:0007669"/>
    <property type="project" value="UniProtKB-UniRule"/>
</dbReference>
<dbReference type="InterPro" id="IPR013221">
    <property type="entry name" value="Mur_ligase_cen"/>
</dbReference>
<dbReference type="InterPro" id="IPR036615">
    <property type="entry name" value="Mur_ligase_C_dom_sf"/>
</dbReference>
<feature type="domain" description="Mur ligase N-terminal catalytic" evidence="15">
    <location>
        <begin position="4"/>
        <end position="103"/>
    </location>
</feature>
<dbReference type="GO" id="GO:0005524">
    <property type="term" value="F:ATP binding"/>
    <property type="evidence" value="ECO:0007669"/>
    <property type="project" value="UniProtKB-UniRule"/>
</dbReference>
<evidence type="ECO:0000256" key="2">
    <source>
        <dbReference type="ARBA" id="ARBA00004752"/>
    </source>
</evidence>
<evidence type="ECO:0000256" key="9">
    <source>
        <dbReference type="ARBA" id="ARBA00022960"/>
    </source>
</evidence>
<evidence type="ECO:0000256" key="13">
    <source>
        <dbReference type="ARBA" id="ARBA00047833"/>
    </source>
</evidence>
<dbReference type="Pfam" id="PF02875">
    <property type="entry name" value="Mur_ligase_C"/>
    <property type="match status" value="1"/>
</dbReference>
<feature type="binding site" evidence="14">
    <location>
        <begin position="111"/>
        <end position="117"/>
    </location>
    <ligand>
        <name>ATP</name>
        <dbReference type="ChEBI" id="CHEBI:30616"/>
    </ligand>
</feature>
<evidence type="ECO:0000256" key="10">
    <source>
        <dbReference type="ARBA" id="ARBA00022984"/>
    </source>
</evidence>
<keyword evidence="7 14" id="KW-0547">Nucleotide-binding</keyword>
<dbReference type="Pfam" id="PF08245">
    <property type="entry name" value="Mur_ligase_M"/>
    <property type="match status" value="1"/>
</dbReference>
<comment type="pathway">
    <text evidence="2 14">Cell wall biogenesis; peptidoglycan biosynthesis.</text>
</comment>
<feature type="domain" description="Mur ligase C-terminal" evidence="16">
    <location>
        <begin position="304"/>
        <end position="421"/>
    </location>
</feature>
<organism evidence="18 19">
    <name type="scientific">Fructobacillus durionis</name>
    <dbReference type="NCBI Taxonomy" id="283737"/>
    <lineage>
        <taxon>Bacteria</taxon>
        <taxon>Bacillati</taxon>
        <taxon>Bacillota</taxon>
        <taxon>Bacilli</taxon>
        <taxon>Lactobacillales</taxon>
        <taxon>Lactobacillaceae</taxon>
        <taxon>Fructobacillus</taxon>
    </lineage>
</organism>
<keyword evidence="5 14" id="KW-0436">Ligase</keyword>
<proteinExistence type="inferred from homology"/>
<keyword evidence="19" id="KW-1185">Reference proteome</keyword>
<keyword evidence="4 14" id="KW-0963">Cytoplasm</keyword>
<evidence type="ECO:0000259" key="17">
    <source>
        <dbReference type="Pfam" id="PF08245"/>
    </source>
</evidence>
<keyword evidence="9 14" id="KW-0133">Cell shape</keyword>
<dbReference type="PANTHER" id="PTHR43445:SF3">
    <property type="entry name" value="UDP-N-ACETYLMURAMATE--L-ALANINE LIGASE"/>
    <property type="match status" value="1"/>
</dbReference>
<dbReference type="NCBIfam" id="TIGR01082">
    <property type="entry name" value="murC"/>
    <property type="match status" value="1"/>
</dbReference>
<dbReference type="Gene3D" id="3.90.190.20">
    <property type="entry name" value="Mur ligase, C-terminal domain"/>
    <property type="match status" value="1"/>
</dbReference>
<keyword evidence="12 14" id="KW-0961">Cell wall biogenesis/degradation</keyword>
<gene>
    <name evidence="14" type="primary">murC</name>
    <name evidence="18" type="ORF">SAMN05660453_0597</name>
</gene>
<evidence type="ECO:0000256" key="4">
    <source>
        <dbReference type="ARBA" id="ARBA00022490"/>
    </source>
</evidence>
<keyword evidence="6 14" id="KW-0132">Cell division</keyword>
<dbReference type="SUPFAM" id="SSF51984">
    <property type="entry name" value="MurCD N-terminal domain"/>
    <property type="match status" value="1"/>
</dbReference>
<evidence type="ECO:0000256" key="5">
    <source>
        <dbReference type="ARBA" id="ARBA00022598"/>
    </source>
</evidence>
<dbReference type="InterPro" id="IPR000713">
    <property type="entry name" value="Mur_ligase_N"/>
</dbReference>
<evidence type="ECO:0000256" key="7">
    <source>
        <dbReference type="ARBA" id="ARBA00022741"/>
    </source>
</evidence>
<evidence type="ECO:0000256" key="1">
    <source>
        <dbReference type="ARBA" id="ARBA00004496"/>
    </source>
</evidence>
<keyword evidence="8 14" id="KW-0067">ATP-binding</keyword>
<keyword evidence="10 14" id="KW-0573">Peptidoglycan synthesis</keyword>
<comment type="similarity">
    <text evidence="14">Belongs to the MurCDEF family.</text>
</comment>
<dbReference type="EMBL" id="FOLI01000001">
    <property type="protein sequence ID" value="SFB89517.1"/>
    <property type="molecule type" value="Genomic_DNA"/>
</dbReference>
<evidence type="ECO:0000256" key="8">
    <source>
        <dbReference type="ARBA" id="ARBA00022840"/>
    </source>
</evidence>
<dbReference type="Pfam" id="PF01225">
    <property type="entry name" value="Mur_ligase"/>
    <property type="match status" value="1"/>
</dbReference>
<evidence type="ECO:0000256" key="14">
    <source>
        <dbReference type="HAMAP-Rule" id="MF_00046"/>
    </source>
</evidence>
<dbReference type="InterPro" id="IPR050061">
    <property type="entry name" value="MurCDEF_pg_biosynth"/>
</dbReference>
<dbReference type="GO" id="GO:0071555">
    <property type="term" value="P:cell wall organization"/>
    <property type="evidence" value="ECO:0007669"/>
    <property type="project" value="UniProtKB-KW"/>
</dbReference>
<evidence type="ECO:0000313" key="19">
    <source>
        <dbReference type="Proteomes" id="UP000199376"/>
    </source>
</evidence>
<evidence type="ECO:0000259" key="15">
    <source>
        <dbReference type="Pfam" id="PF01225"/>
    </source>
</evidence>
<dbReference type="InterPro" id="IPR036565">
    <property type="entry name" value="Mur-like_cat_sf"/>
</dbReference>